<accession>A0ABN9WFA3</accession>
<name>A0ABN9WFA3_9DINO</name>
<keyword evidence="4" id="KW-1185">Reference proteome</keyword>
<organism evidence="3 4">
    <name type="scientific">Prorocentrum cordatum</name>
    <dbReference type="NCBI Taxonomy" id="2364126"/>
    <lineage>
        <taxon>Eukaryota</taxon>
        <taxon>Sar</taxon>
        <taxon>Alveolata</taxon>
        <taxon>Dinophyceae</taxon>
        <taxon>Prorocentrales</taxon>
        <taxon>Prorocentraceae</taxon>
        <taxon>Prorocentrum</taxon>
    </lineage>
</organism>
<dbReference type="EMBL" id="CAUYUJ010018616">
    <property type="protein sequence ID" value="CAK0885045.1"/>
    <property type="molecule type" value="Genomic_DNA"/>
</dbReference>
<reference evidence="3" key="1">
    <citation type="submission" date="2023-10" db="EMBL/GenBank/DDBJ databases">
        <authorList>
            <person name="Chen Y."/>
            <person name="Shah S."/>
            <person name="Dougan E. K."/>
            <person name="Thang M."/>
            <person name="Chan C."/>
        </authorList>
    </citation>
    <scope>NUCLEOTIDE SEQUENCE [LARGE SCALE GENOMIC DNA]</scope>
</reference>
<keyword evidence="1" id="KW-0175">Coiled coil</keyword>
<feature type="coiled-coil region" evidence="1">
    <location>
        <begin position="280"/>
        <end position="307"/>
    </location>
</feature>
<feature type="region of interest" description="Disordered" evidence="2">
    <location>
        <begin position="186"/>
        <end position="210"/>
    </location>
</feature>
<dbReference type="Proteomes" id="UP001189429">
    <property type="component" value="Unassembled WGS sequence"/>
</dbReference>
<evidence type="ECO:0000256" key="2">
    <source>
        <dbReference type="SAM" id="MobiDB-lite"/>
    </source>
</evidence>
<evidence type="ECO:0000313" key="3">
    <source>
        <dbReference type="EMBL" id="CAK0885045.1"/>
    </source>
</evidence>
<evidence type="ECO:0000256" key="1">
    <source>
        <dbReference type="SAM" id="Coils"/>
    </source>
</evidence>
<evidence type="ECO:0000313" key="4">
    <source>
        <dbReference type="Proteomes" id="UP001189429"/>
    </source>
</evidence>
<protein>
    <submittedName>
        <fullName evidence="3">Uncharacterized protein</fullName>
    </submittedName>
</protein>
<comment type="caution">
    <text evidence="3">The sequence shown here is derived from an EMBL/GenBank/DDBJ whole genome shotgun (WGS) entry which is preliminary data.</text>
</comment>
<proteinExistence type="predicted"/>
<gene>
    <name evidence="3" type="ORF">PCOR1329_LOCUS66774</name>
</gene>
<sequence length="318" mass="35110">MAGVEQASSGGRAVQAAVEALTEHPSLGIQTCCSCKLDVPQGQCSRVQNGRDQFRCTSCNRLKSRIQRLGAASELDILTPDERVGFMRDAHAAFGADLMKTIQETVQQAETTRVVVKTVQGGAYIDYDEAEEKYKNKPKQWENIKKHAKMIHCPVRGVDMLQIPEYKDTQENEHVRESIRKRKAEVDIKSKKAPKKKEVDDDEEGKASAKKALTGPVKKKLESLKQRIGQCKVNVAEAQAKGKAPDAEGAVPGHFFTKLTKVEAELTSLQGNVEKIKACNQVSKNDMAELTNTIDETIERAEAIAARILSLVEEHKAD</sequence>